<dbReference type="OrthoDB" id="6389032at2"/>
<evidence type="ECO:0000313" key="1">
    <source>
        <dbReference type="EMBL" id="CED70171.1"/>
    </source>
</evidence>
<sequence>MSLFSVVEFDKEAGRIIFAVPEFHFDSFEVIGKQLVTAMDATIVEQQMDADLHSWLVDFEGAQFMLRAEHYSNSVWLEALARTEHQEELAFIAGLF</sequence>
<evidence type="ECO:0000313" key="2">
    <source>
        <dbReference type="Proteomes" id="UP000032427"/>
    </source>
</evidence>
<name>A0A090II70_9GAMM</name>
<dbReference type="EMBL" id="LN554846">
    <property type="protein sequence ID" value="CED70171.1"/>
    <property type="molecule type" value="Genomic_DNA"/>
</dbReference>
<proteinExistence type="predicted"/>
<accession>A0A090II70</accession>
<gene>
    <name evidence="1" type="ORF">AWOD_I_0073</name>
</gene>
<dbReference type="InterPro" id="IPR022080">
    <property type="entry name" value="DUF3630"/>
</dbReference>
<dbReference type="AlphaFoldDB" id="A0A090II70"/>
<protein>
    <recommendedName>
        <fullName evidence="3">Aminopeptidase</fullName>
    </recommendedName>
</protein>
<organism evidence="1 2">
    <name type="scientific">Aliivibrio wodanis</name>
    <dbReference type="NCBI Taxonomy" id="80852"/>
    <lineage>
        <taxon>Bacteria</taxon>
        <taxon>Pseudomonadati</taxon>
        <taxon>Pseudomonadota</taxon>
        <taxon>Gammaproteobacteria</taxon>
        <taxon>Vibrionales</taxon>
        <taxon>Vibrionaceae</taxon>
        <taxon>Aliivibrio</taxon>
    </lineage>
</organism>
<dbReference type="STRING" id="80852.AWOD_I_0073"/>
<dbReference type="GeneID" id="28539603"/>
<reference evidence="2" key="1">
    <citation type="submission" date="2014-09" db="EMBL/GenBank/DDBJ databases">
        <authorList>
            <person name="Hjerde E."/>
        </authorList>
    </citation>
    <scope>NUCLEOTIDE SEQUENCE [LARGE SCALE GENOMIC DNA]</scope>
    <source>
        <strain evidence="2">06/09/139</strain>
    </source>
</reference>
<dbReference type="Proteomes" id="UP000032427">
    <property type="component" value="Chromosome 1"/>
</dbReference>
<dbReference type="Pfam" id="PF12305">
    <property type="entry name" value="DUF3630"/>
    <property type="match status" value="1"/>
</dbReference>
<dbReference type="PATRIC" id="fig|80852.17.peg.73"/>
<dbReference type="HOGENOM" id="CLU_177056_0_0_6"/>
<dbReference type="KEGG" id="awd:AWOD_I_0073"/>
<keyword evidence="2" id="KW-1185">Reference proteome</keyword>
<evidence type="ECO:0008006" key="3">
    <source>
        <dbReference type="Google" id="ProtNLM"/>
    </source>
</evidence>